<sequence length="303" mass="34384">MQPDPDACSRIRKRKRRGHRYRQSPPSVILFYYHRDSVDYSCSAYALNTAAVLEDNGDDTKPLPPPLFRFHRTKFPILPGYAALGSKIYIFGGMNSARACKANPTLGLERHALETYVFDTTKPLPSAAADHDPKTFLLKGPRLNAPKFHPISVVFKGKIYVFPRSFSRHDLLTSRRKPTEFSPKCEQSKRYTWRKLNSELHFSYHYTSSNTQRDEQLFRQWATGELPSILTSLLPAMMTSLLPNMLTSLGYRPLDSASRDSIIDSSSSLGCEVQHSRQNDIERNESCGDGDGDDDRGELEDLC</sequence>
<organism evidence="2 3">
    <name type="scientific">Corchorus capsularis</name>
    <name type="common">Jute</name>
    <dbReference type="NCBI Taxonomy" id="210143"/>
    <lineage>
        <taxon>Eukaryota</taxon>
        <taxon>Viridiplantae</taxon>
        <taxon>Streptophyta</taxon>
        <taxon>Embryophyta</taxon>
        <taxon>Tracheophyta</taxon>
        <taxon>Spermatophyta</taxon>
        <taxon>Magnoliopsida</taxon>
        <taxon>eudicotyledons</taxon>
        <taxon>Gunneridae</taxon>
        <taxon>Pentapetalae</taxon>
        <taxon>rosids</taxon>
        <taxon>malvids</taxon>
        <taxon>Malvales</taxon>
        <taxon>Malvaceae</taxon>
        <taxon>Grewioideae</taxon>
        <taxon>Apeibeae</taxon>
        <taxon>Corchorus</taxon>
    </lineage>
</organism>
<dbReference type="OrthoDB" id="10430993at2759"/>
<dbReference type="Gramene" id="OMO51856">
    <property type="protein sequence ID" value="OMO51856"/>
    <property type="gene ID" value="CCACVL1_29548"/>
</dbReference>
<dbReference type="Proteomes" id="UP000188268">
    <property type="component" value="Unassembled WGS sequence"/>
</dbReference>
<reference evidence="2 3" key="1">
    <citation type="submission" date="2013-09" db="EMBL/GenBank/DDBJ databases">
        <title>Corchorus capsularis genome sequencing.</title>
        <authorList>
            <person name="Alam M."/>
            <person name="Haque M.S."/>
            <person name="Islam M.S."/>
            <person name="Emdad E.M."/>
            <person name="Islam M.M."/>
            <person name="Ahmed B."/>
            <person name="Halim A."/>
            <person name="Hossen Q.M.M."/>
            <person name="Hossain M.Z."/>
            <person name="Ahmed R."/>
            <person name="Khan M.M."/>
            <person name="Islam R."/>
            <person name="Rashid M.M."/>
            <person name="Khan S.A."/>
            <person name="Rahman M.S."/>
            <person name="Alam M."/>
        </authorList>
    </citation>
    <scope>NUCLEOTIDE SEQUENCE [LARGE SCALE GENOMIC DNA]</scope>
    <source>
        <strain evidence="3">cv. CVL-1</strain>
        <tissue evidence="2">Whole seedling</tissue>
    </source>
</reference>
<evidence type="ECO:0000256" key="1">
    <source>
        <dbReference type="SAM" id="MobiDB-lite"/>
    </source>
</evidence>
<name>A0A1R3G186_COCAP</name>
<keyword evidence="3" id="KW-1185">Reference proteome</keyword>
<feature type="region of interest" description="Disordered" evidence="1">
    <location>
        <begin position="1"/>
        <end position="21"/>
    </location>
</feature>
<dbReference type="STRING" id="210143.A0A1R3G186"/>
<dbReference type="AlphaFoldDB" id="A0A1R3G186"/>
<proteinExistence type="predicted"/>
<feature type="compositionally biased region" description="Acidic residues" evidence="1">
    <location>
        <begin position="288"/>
        <end position="303"/>
    </location>
</feature>
<protein>
    <recommendedName>
        <fullName evidence="4">Kelch repeat type 1</fullName>
    </recommendedName>
</protein>
<comment type="caution">
    <text evidence="2">The sequence shown here is derived from an EMBL/GenBank/DDBJ whole genome shotgun (WGS) entry which is preliminary data.</text>
</comment>
<feature type="compositionally biased region" description="Basic and acidic residues" evidence="1">
    <location>
        <begin position="274"/>
        <end position="286"/>
    </location>
</feature>
<feature type="region of interest" description="Disordered" evidence="1">
    <location>
        <begin position="268"/>
        <end position="303"/>
    </location>
</feature>
<gene>
    <name evidence="2" type="ORF">CCACVL1_29548</name>
</gene>
<evidence type="ECO:0000313" key="3">
    <source>
        <dbReference type="Proteomes" id="UP000188268"/>
    </source>
</evidence>
<evidence type="ECO:0008006" key="4">
    <source>
        <dbReference type="Google" id="ProtNLM"/>
    </source>
</evidence>
<evidence type="ECO:0000313" key="2">
    <source>
        <dbReference type="EMBL" id="OMO51856.1"/>
    </source>
</evidence>
<dbReference type="EMBL" id="AWWV01015669">
    <property type="protein sequence ID" value="OMO51856.1"/>
    <property type="molecule type" value="Genomic_DNA"/>
</dbReference>
<feature type="compositionally biased region" description="Basic residues" evidence="1">
    <location>
        <begin position="10"/>
        <end position="21"/>
    </location>
</feature>
<accession>A0A1R3G186</accession>